<evidence type="ECO:0000256" key="7">
    <source>
        <dbReference type="PIRSR" id="PIRSR600715-1"/>
    </source>
</evidence>
<feature type="transmembrane region" description="Helical" evidence="8">
    <location>
        <begin position="289"/>
        <end position="315"/>
    </location>
</feature>
<feature type="transmembrane region" description="Helical" evidence="8">
    <location>
        <begin position="144"/>
        <end position="162"/>
    </location>
</feature>
<evidence type="ECO:0000313" key="11">
    <source>
        <dbReference type="EMBL" id="EHO40243.1"/>
    </source>
</evidence>
<dbReference type="OrthoDB" id="9783652at2"/>
<dbReference type="Proteomes" id="UP000183868">
    <property type="component" value="Chromosome"/>
</dbReference>
<feature type="transmembrane region" description="Helical" evidence="8">
    <location>
        <begin position="216"/>
        <end position="237"/>
    </location>
</feature>
<feature type="transmembrane region" description="Helical" evidence="8">
    <location>
        <begin position="379"/>
        <end position="399"/>
    </location>
</feature>
<keyword evidence="7" id="KW-0479">Metal-binding</keyword>
<feature type="transmembrane region" description="Helical" evidence="8">
    <location>
        <begin position="249"/>
        <end position="268"/>
    </location>
</feature>
<dbReference type="InterPro" id="IPR003362">
    <property type="entry name" value="Bact_transf"/>
</dbReference>
<dbReference type="Gene3D" id="3.40.50.720">
    <property type="entry name" value="NAD(P)-binding Rossmann-like Domain"/>
    <property type="match status" value="1"/>
</dbReference>
<feature type="transmembrane region" description="Helical" evidence="8">
    <location>
        <begin position="52"/>
        <end position="74"/>
    </location>
</feature>
<dbReference type="PaxDb" id="880073-Calab_0600"/>
<comment type="subcellular location">
    <subcellularLocation>
        <location evidence="1">Cell membrane</location>
        <topology evidence="1">Multi-pass membrane protein</topology>
    </subcellularLocation>
</comment>
<dbReference type="CDD" id="cd06853">
    <property type="entry name" value="GT_WecA_like"/>
    <property type="match status" value="1"/>
</dbReference>
<name>H1XS79_CALAY</name>
<feature type="transmembrane region" description="Helical" evidence="8">
    <location>
        <begin position="112"/>
        <end position="132"/>
    </location>
</feature>
<feature type="binding site" evidence="7">
    <location>
        <position position="162"/>
    </location>
    <ligand>
        <name>Mg(2+)</name>
        <dbReference type="ChEBI" id="CHEBI:18420"/>
    </ligand>
</feature>
<keyword evidence="4 8" id="KW-0812">Transmembrane</keyword>
<dbReference type="STRING" id="880073.Cabys_3439"/>
<dbReference type="eggNOG" id="COG2148">
    <property type="taxonomic scope" value="Bacteria"/>
</dbReference>
<dbReference type="GO" id="GO:0046872">
    <property type="term" value="F:metal ion binding"/>
    <property type="evidence" value="ECO:0007669"/>
    <property type="project" value="UniProtKB-KW"/>
</dbReference>
<evidence type="ECO:0000256" key="4">
    <source>
        <dbReference type="ARBA" id="ARBA00022692"/>
    </source>
</evidence>
<dbReference type="AlphaFoldDB" id="H1XS79"/>
<gene>
    <name evidence="10" type="ORF">Cabys_3439</name>
    <name evidence="11" type="ORF">Calab_0600</name>
</gene>
<dbReference type="KEGG" id="caby:Cabys_3439"/>
<evidence type="ECO:0000256" key="8">
    <source>
        <dbReference type="SAM" id="Phobius"/>
    </source>
</evidence>
<feature type="binding site" evidence="7">
    <location>
        <position position="222"/>
    </location>
    <ligand>
        <name>Mg(2+)</name>
        <dbReference type="ChEBI" id="CHEBI:18420"/>
    </ligand>
</feature>
<sequence length="823" mass="92923" precursor="true">MVENQKIIFSLIFLLSLAAGLMATYFVRAVARRFKIGEMPDPRKVHKTFMPHMGGLGIYTGFLVGVFSSAWLLPEIYVQLVKQFGGILLASVVIVALGVYDDLKGLSAGKKFFGQFLSATMIILSGCVIERISLPFAMDIELGWLAVPITYLWLIGVSNAVNLLDGLDGLAGGISAIASAVFAALAYLNGNFAFFIVNLALIGGILGFLKFNRHPATIFMGDTGSLFLGLILAAISIRGFETTPGRIGLLVPMLALAIPIGDTSVAFFRRLNKGKHPFKPDKDHLHHRLVYLGLSHAHAVYMIYLTGAAFGITAFLLAQHYFLTGGIALALVTGLAAFGLKRLGFLEAERTKTYYGDRLIFEAQPMPGPLSVTRLIHKFLLLCVDIFTVNAALFMTWWFRFRSGWMPYESAPSASLVFEPTVMIIFTLGWVALFYMNNLYNLRWDVSRFDHLRRVFRTILFGVIILFVLTFNPAEPFSEGRLSLLIYGGFLLLLVSAGRLAVINLEKRLKILEYAPHRTLLIGNSTKARRLLKDIRQNPHLLYDVRGYVTREAQDKHFAGLPFLGTYDQLPEIIRREGIEEVIIAINERSRDEILNLVSRIDSPSVIFKVLPQMYDAISGLRTEEVIGHPLIRLFPEAMRPWQWMVKRLLDITLSLFLMIALAPLFLLIVLLQLLSGIHPPFEVQNVVGKHGRIFGMLNFATVNRQTGKQPLIGRLLYNSRIYKLPALINIFLGKMSFVGPRPETVEVVKHLRQKIKFYNRRFQVRPGLTGWAQVKYRYEEALKYKRDQLKQDLFYLENMSLSFDLRILMRSFLIFMGRKGAR</sequence>
<dbReference type="Pfam" id="PF00953">
    <property type="entry name" value="Glycos_transf_4"/>
    <property type="match status" value="1"/>
</dbReference>
<keyword evidence="3 11" id="KW-0808">Transferase</keyword>
<feature type="transmembrane region" description="Helical" evidence="8">
    <location>
        <begin position="80"/>
        <end position="100"/>
    </location>
</feature>
<dbReference type="InParanoid" id="H1XS79"/>
<keyword evidence="5 8" id="KW-1133">Transmembrane helix</keyword>
<feature type="transmembrane region" description="Helical" evidence="8">
    <location>
        <begin position="484"/>
        <end position="502"/>
    </location>
</feature>
<keyword evidence="12" id="KW-1185">Reference proteome</keyword>
<dbReference type="GO" id="GO:0071555">
    <property type="term" value="P:cell wall organization"/>
    <property type="evidence" value="ECO:0007669"/>
    <property type="project" value="TreeGrafter"/>
</dbReference>
<comment type="cofactor">
    <cofactor evidence="7">
        <name>Mg(2+)</name>
        <dbReference type="ChEBI" id="CHEBI:18420"/>
    </cofactor>
</comment>
<dbReference type="GO" id="GO:0016780">
    <property type="term" value="F:phosphotransferase activity, for other substituted phosphate groups"/>
    <property type="evidence" value="ECO:0007669"/>
    <property type="project" value="InterPro"/>
</dbReference>
<feature type="transmembrane region" description="Helical" evidence="8">
    <location>
        <begin position="321"/>
        <end position="340"/>
    </location>
</feature>
<evidence type="ECO:0000256" key="5">
    <source>
        <dbReference type="ARBA" id="ARBA00022989"/>
    </source>
</evidence>
<feature type="transmembrane region" description="Helical" evidence="8">
    <location>
        <begin position="411"/>
        <end position="435"/>
    </location>
</feature>
<dbReference type="Pfam" id="PF13727">
    <property type="entry name" value="CoA_binding_3"/>
    <property type="match status" value="1"/>
</dbReference>
<feature type="domain" description="Bacterial sugar transferase" evidence="9">
    <location>
        <begin position="647"/>
        <end position="816"/>
    </location>
</feature>
<evidence type="ECO:0000313" key="10">
    <source>
        <dbReference type="EMBL" id="APF20185.1"/>
    </source>
</evidence>
<dbReference type="GO" id="GO:0005886">
    <property type="term" value="C:plasma membrane"/>
    <property type="evidence" value="ECO:0007669"/>
    <property type="project" value="UniProtKB-SubCell"/>
</dbReference>
<dbReference type="HOGENOM" id="CLU_343782_0_0_0"/>
<dbReference type="EMBL" id="CP018099">
    <property type="protein sequence ID" value="APF20185.1"/>
    <property type="molecule type" value="Genomic_DNA"/>
</dbReference>
<dbReference type="EMBL" id="CM001402">
    <property type="protein sequence ID" value="EHO40243.1"/>
    <property type="molecule type" value="Genomic_DNA"/>
</dbReference>
<dbReference type="eggNOG" id="COG0472">
    <property type="taxonomic scope" value="Bacteria"/>
</dbReference>
<reference evidence="11 12" key="1">
    <citation type="submission" date="2011-09" db="EMBL/GenBank/DDBJ databases">
        <title>The permanent draft genome of Caldithrix abyssi DSM 13497.</title>
        <authorList>
            <consortium name="US DOE Joint Genome Institute (JGI-PGF)"/>
            <person name="Lucas S."/>
            <person name="Han J."/>
            <person name="Lapidus A."/>
            <person name="Bruce D."/>
            <person name="Goodwin L."/>
            <person name="Pitluck S."/>
            <person name="Peters L."/>
            <person name="Kyrpides N."/>
            <person name="Mavromatis K."/>
            <person name="Ivanova N."/>
            <person name="Mikhailova N."/>
            <person name="Chertkov O."/>
            <person name="Detter J.C."/>
            <person name="Tapia R."/>
            <person name="Han C."/>
            <person name="Land M."/>
            <person name="Hauser L."/>
            <person name="Markowitz V."/>
            <person name="Cheng J.-F."/>
            <person name="Hugenholtz P."/>
            <person name="Woyke T."/>
            <person name="Wu D."/>
            <person name="Spring S."/>
            <person name="Brambilla E."/>
            <person name="Klenk H.-P."/>
            <person name="Eisen J.A."/>
        </authorList>
    </citation>
    <scope>NUCLEOTIDE SEQUENCE [LARGE SCALE GENOMIC DNA]</scope>
    <source>
        <strain evidence="11 12">DSM 13497</strain>
    </source>
</reference>
<evidence type="ECO:0000256" key="3">
    <source>
        <dbReference type="ARBA" id="ARBA00022679"/>
    </source>
</evidence>
<dbReference type="RefSeq" id="WP_006927185.1">
    <property type="nucleotide sequence ID" value="NZ_CM001402.1"/>
</dbReference>
<dbReference type="Proteomes" id="UP000004671">
    <property type="component" value="Chromosome"/>
</dbReference>
<dbReference type="PANTHER" id="PTHR22926">
    <property type="entry name" value="PHOSPHO-N-ACETYLMURAMOYL-PENTAPEPTIDE-TRANSFERASE"/>
    <property type="match status" value="1"/>
</dbReference>
<evidence type="ECO:0000259" key="9">
    <source>
        <dbReference type="Pfam" id="PF02397"/>
    </source>
</evidence>
<dbReference type="GO" id="GO:0009103">
    <property type="term" value="P:lipopolysaccharide biosynthetic process"/>
    <property type="evidence" value="ECO:0007669"/>
    <property type="project" value="TreeGrafter"/>
</dbReference>
<keyword evidence="7" id="KW-0460">Magnesium</keyword>
<feature type="transmembrane region" description="Helical" evidence="8">
    <location>
        <begin position="6"/>
        <end position="31"/>
    </location>
</feature>
<proteinExistence type="predicted"/>
<evidence type="ECO:0000256" key="6">
    <source>
        <dbReference type="ARBA" id="ARBA00023136"/>
    </source>
</evidence>
<reference evidence="10 13" key="2">
    <citation type="submission" date="2016-11" db="EMBL/GenBank/DDBJ databases">
        <title>Genomic analysis of Caldithrix abyssi and proposal of a novel bacterial phylum Caldithrichaeota.</title>
        <authorList>
            <person name="Kublanov I."/>
            <person name="Sigalova O."/>
            <person name="Gavrilov S."/>
            <person name="Lebedinsky A."/>
            <person name="Ivanova N."/>
            <person name="Daum C."/>
            <person name="Reddy T."/>
            <person name="Klenk H.P."/>
            <person name="Goker M."/>
            <person name="Reva O."/>
            <person name="Miroshnichenko M."/>
            <person name="Kyprides N."/>
            <person name="Woyke T."/>
            <person name="Gelfand M."/>
        </authorList>
    </citation>
    <scope>NUCLEOTIDE SEQUENCE [LARGE SCALE GENOMIC DNA]</scope>
    <source>
        <strain evidence="10 13">LF13</strain>
    </source>
</reference>
<dbReference type="GO" id="GO:0044038">
    <property type="term" value="P:cell wall macromolecule biosynthetic process"/>
    <property type="evidence" value="ECO:0007669"/>
    <property type="project" value="TreeGrafter"/>
</dbReference>
<organism evidence="11 12">
    <name type="scientific">Caldithrix abyssi DSM 13497</name>
    <dbReference type="NCBI Taxonomy" id="880073"/>
    <lineage>
        <taxon>Bacteria</taxon>
        <taxon>Pseudomonadati</taxon>
        <taxon>Calditrichota</taxon>
        <taxon>Calditrichia</taxon>
        <taxon>Calditrichales</taxon>
        <taxon>Calditrichaceae</taxon>
        <taxon>Caldithrix</taxon>
    </lineage>
</organism>
<evidence type="ECO:0000256" key="2">
    <source>
        <dbReference type="ARBA" id="ARBA00022475"/>
    </source>
</evidence>
<evidence type="ECO:0000313" key="13">
    <source>
        <dbReference type="Proteomes" id="UP000183868"/>
    </source>
</evidence>
<feature type="transmembrane region" description="Helical" evidence="8">
    <location>
        <begin position="169"/>
        <end position="186"/>
    </location>
</feature>
<protein>
    <submittedName>
        <fullName evidence="11">Exopolysaccharide biosynthesis polyprenyl glycosylphosphotransferase</fullName>
    </submittedName>
    <submittedName>
        <fullName evidence="10">UDP-N-acetylmuramyl pentapeptide phosphotransferase/UDP-N-acetylglucosamine-1-phosphate transferase</fullName>
    </submittedName>
</protein>
<dbReference type="Pfam" id="PF02397">
    <property type="entry name" value="Bac_transf"/>
    <property type="match status" value="1"/>
</dbReference>
<keyword evidence="6 8" id="KW-0472">Membrane</keyword>
<dbReference type="PANTHER" id="PTHR22926:SF3">
    <property type="entry name" value="UNDECAPRENYL-PHOSPHATE ALPHA-N-ACETYLGLUCOSAMINYL 1-PHOSPHATE TRANSFERASE"/>
    <property type="match status" value="1"/>
</dbReference>
<dbReference type="InterPro" id="IPR000715">
    <property type="entry name" value="Glycosyl_transferase_4"/>
</dbReference>
<accession>H1XS79</accession>
<evidence type="ECO:0000256" key="1">
    <source>
        <dbReference type="ARBA" id="ARBA00004651"/>
    </source>
</evidence>
<feature type="transmembrane region" description="Helical" evidence="8">
    <location>
        <begin position="649"/>
        <end position="675"/>
    </location>
</feature>
<keyword evidence="2" id="KW-1003">Cell membrane</keyword>
<feature type="transmembrane region" description="Helical" evidence="8">
    <location>
        <begin position="455"/>
        <end position="472"/>
    </location>
</feature>
<evidence type="ECO:0000313" key="12">
    <source>
        <dbReference type="Proteomes" id="UP000004671"/>
    </source>
</evidence>